<dbReference type="InterPro" id="IPR007484">
    <property type="entry name" value="Peptidase_M28"/>
</dbReference>
<dbReference type="GO" id="GO:0008235">
    <property type="term" value="F:metalloexopeptidase activity"/>
    <property type="evidence" value="ECO:0007669"/>
    <property type="project" value="InterPro"/>
</dbReference>
<evidence type="ECO:0000313" key="4">
    <source>
        <dbReference type="EMBL" id="PRX52279.1"/>
    </source>
</evidence>
<dbReference type="Pfam" id="PF04389">
    <property type="entry name" value="Peptidase_M28"/>
    <property type="match status" value="1"/>
</dbReference>
<sequence length="802" mass="83875">MIGKLFDVPRRLLAGSAALLALAAVIMFTAMTDSTMQPLPATAPDDQFSAGRALAHLKEFAAVPRPIGSPAGDQARDYLAGQLRAAGLQVEIQRSVGARSAAGLATFGQVDNIVGRLPGTGSTGTVLIAAHYDSAAMGPGASDDGAAVAAMLETVRALRGGPGPRNDIVLLMSDGEEDGVLGAEAFVREHPLGKAGGVLLNWEARGVSGPSLLFETSANNARLVETFAGAVPAPRGHSAMVELYRLLPNNTDFTPLAKAGFTGMNFAYIQRPSLYHTAGDSIANLHPGSLQHHGSNMLALARTFGDTDLRTLASDHDVTYFRALGTMITYPAGLVWPLAALAAVAVAGLALLARVKRLLSLPRLIAATVSAVVPLAASAGLAQGLWELLVSWRPAYDLMGGLLHRPQPYQTAIAVLCALAVLGWYLLLRRRLGPAALTVGALTWFAGLGLLCAQVAPGTSFLFALPALLGAVGWLAVVLLRTPAWARTVVAMLGPVTAAMLLPSLAGDVFDGMGLALGGVSALVLALFGLVVVPVAESFLPDLAARPKRATALAVPLTALLLTAGLVAAGFVVDDFDADRPRRTHLAYVMNAGTRTAHWVSADADPAPWTKRYVSGHDTSALPPGYARGTLWTGQAPAIAAESPRADVLTYRGDTLKLRVTAGKGTRSVTLRLDQPITHATASAGRFGSASVPVTGTRVGTWPTEVRFRGIPASGALITMRVPEKDRLRLTVIAETDGLTAVPGFVPRPPDLVAATREDGDLTAVTRSYTLTRDSRREKTALAKQPAGRRTFEGLERRHSSV</sequence>
<dbReference type="EMBL" id="PVNG01000032">
    <property type="protein sequence ID" value="PRX52279.1"/>
    <property type="molecule type" value="Genomic_DNA"/>
</dbReference>
<dbReference type="Proteomes" id="UP000238312">
    <property type="component" value="Unassembled WGS sequence"/>
</dbReference>
<proteinExistence type="predicted"/>
<dbReference type="SUPFAM" id="SSF53187">
    <property type="entry name" value="Zn-dependent exopeptidases"/>
    <property type="match status" value="1"/>
</dbReference>
<reference evidence="4 5" key="1">
    <citation type="submission" date="2018-03" db="EMBL/GenBank/DDBJ databases">
        <title>Genomic Encyclopedia of Type Strains, Phase III (KMG-III): the genomes of soil and plant-associated and newly described type strains.</title>
        <authorList>
            <person name="Whitman W."/>
        </authorList>
    </citation>
    <scope>NUCLEOTIDE SEQUENCE [LARGE SCALE GENOMIC DNA]</scope>
    <source>
        <strain evidence="4 5">CGMCC 4.7104</strain>
    </source>
</reference>
<comment type="caution">
    <text evidence="4">The sequence shown here is derived from an EMBL/GenBank/DDBJ whole genome shotgun (WGS) entry which is preliminary data.</text>
</comment>
<dbReference type="PANTHER" id="PTHR12147:SF26">
    <property type="entry name" value="PEPTIDASE M28 DOMAIN-CONTAINING PROTEIN"/>
    <property type="match status" value="1"/>
</dbReference>
<feature type="transmembrane region" description="Helical" evidence="2">
    <location>
        <begin position="364"/>
        <end position="389"/>
    </location>
</feature>
<feature type="transmembrane region" description="Helical" evidence="2">
    <location>
        <begin position="489"/>
        <end position="507"/>
    </location>
</feature>
<dbReference type="OrthoDB" id="9778250at2"/>
<evidence type="ECO:0000256" key="1">
    <source>
        <dbReference type="SAM" id="MobiDB-lite"/>
    </source>
</evidence>
<feature type="transmembrane region" description="Helical" evidence="2">
    <location>
        <begin position="462"/>
        <end position="480"/>
    </location>
</feature>
<feature type="domain" description="Peptidase M28" evidence="3">
    <location>
        <begin position="112"/>
        <end position="300"/>
    </location>
</feature>
<keyword evidence="2" id="KW-1133">Transmembrane helix</keyword>
<accession>A0A2T0M509</accession>
<feature type="transmembrane region" description="Helical" evidence="2">
    <location>
        <begin position="435"/>
        <end position="456"/>
    </location>
</feature>
<feature type="transmembrane region" description="Helical" evidence="2">
    <location>
        <begin position="334"/>
        <end position="352"/>
    </location>
</feature>
<feature type="compositionally biased region" description="Basic and acidic residues" evidence="1">
    <location>
        <begin position="790"/>
        <end position="802"/>
    </location>
</feature>
<evidence type="ECO:0000259" key="3">
    <source>
        <dbReference type="Pfam" id="PF04389"/>
    </source>
</evidence>
<evidence type="ECO:0000256" key="2">
    <source>
        <dbReference type="SAM" id="Phobius"/>
    </source>
</evidence>
<keyword evidence="2" id="KW-0812">Transmembrane</keyword>
<feature type="transmembrane region" description="Helical" evidence="2">
    <location>
        <begin position="552"/>
        <end position="573"/>
    </location>
</feature>
<name>A0A2T0M509_9ACTN</name>
<dbReference type="GO" id="GO:0006508">
    <property type="term" value="P:proteolysis"/>
    <property type="evidence" value="ECO:0007669"/>
    <property type="project" value="InterPro"/>
</dbReference>
<dbReference type="Gene3D" id="3.40.630.10">
    <property type="entry name" value="Zn peptidases"/>
    <property type="match status" value="1"/>
</dbReference>
<feature type="transmembrane region" description="Helical" evidence="2">
    <location>
        <begin position="513"/>
        <end position="540"/>
    </location>
</feature>
<keyword evidence="2" id="KW-0472">Membrane</keyword>
<feature type="transmembrane region" description="Helical" evidence="2">
    <location>
        <begin position="12"/>
        <end position="31"/>
    </location>
</feature>
<dbReference type="RefSeq" id="WP_106251833.1">
    <property type="nucleotide sequence ID" value="NZ_PVNG01000032.1"/>
</dbReference>
<organism evidence="4 5">
    <name type="scientific">Nonomuraea fuscirosea</name>
    <dbReference type="NCBI Taxonomy" id="1291556"/>
    <lineage>
        <taxon>Bacteria</taxon>
        <taxon>Bacillati</taxon>
        <taxon>Actinomycetota</taxon>
        <taxon>Actinomycetes</taxon>
        <taxon>Streptosporangiales</taxon>
        <taxon>Streptosporangiaceae</taxon>
        <taxon>Nonomuraea</taxon>
    </lineage>
</organism>
<protein>
    <submittedName>
        <fullName evidence="4">Peptidase M28-like protein</fullName>
    </submittedName>
</protein>
<feature type="region of interest" description="Disordered" evidence="1">
    <location>
        <begin position="775"/>
        <end position="802"/>
    </location>
</feature>
<keyword evidence="5" id="KW-1185">Reference proteome</keyword>
<evidence type="ECO:0000313" key="5">
    <source>
        <dbReference type="Proteomes" id="UP000238312"/>
    </source>
</evidence>
<feature type="transmembrane region" description="Helical" evidence="2">
    <location>
        <begin position="409"/>
        <end position="428"/>
    </location>
</feature>
<dbReference type="InterPro" id="IPR045175">
    <property type="entry name" value="M28_fam"/>
</dbReference>
<dbReference type="PANTHER" id="PTHR12147">
    <property type="entry name" value="METALLOPEPTIDASE M28 FAMILY MEMBER"/>
    <property type="match status" value="1"/>
</dbReference>
<dbReference type="AlphaFoldDB" id="A0A2T0M509"/>
<gene>
    <name evidence="4" type="ORF">B0I32_13229</name>
</gene>